<proteinExistence type="inferred from homology"/>
<sequence>MVQNYSTDYDVKCQLDTCKTYPVITDAERCELLCGGCGLVLVQNIADLSHESQGYTQEEFMSQARTGPAISLTMHDKGLSTVIGNNVDSSGRALSNKTKLAFGRLRQWDKRSKSRTTSSLSKAFTLLNAMKTKLAIPDNVVEEAAYLYRKAASLKLTRGRTMASLVAAALYAACRETNTPRTLDDIAEVGNIERRSLSRDLRTLILKFDLKLDQYNTASFIVKISNNLNLREKTKRDALSIFKRSEDENITSGKHPVALAAASLYLACIINGEKISQKKFAKTAGISDVTIRTRATLIKKTLGLTNLADSI</sequence>
<dbReference type="PROSITE" id="PS00782">
    <property type="entry name" value="TFIIB"/>
    <property type="match status" value="2"/>
</dbReference>
<dbReference type="SUPFAM" id="SSF47954">
    <property type="entry name" value="Cyclin-like"/>
    <property type="match status" value="2"/>
</dbReference>
<protein>
    <recommendedName>
        <fullName evidence="2">Transcription initiation factor IIB</fullName>
    </recommendedName>
</protein>
<evidence type="ECO:0000256" key="2">
    <source>
        <dbReference type="ARBA" id="ARBA00013932"/>
    </source>
</evidence>
<gene>
    <name evidence="7" type="ORF">LCGC14_1252980</name>
</gene>
<keyword evidence="4" id="KW-0805">Transcription regulation</keyword>
<accession>A0A0F9L2P5</accession>
<dbReference type="Gene3D" id="1.10.472.10">
    <property type="entry name" value="Cyclin-like"/>
    <property type="match status" value="1"/>
</dbReference>
<dbReference type="InterPro" id="IPR013150">
    <property type="entry name" value="TFIIB_cyclin"/>
</dbReference>
<evidence type="ECO:0000256" key="4">
    <source>
        <dbReference type="ARBA" id="ARBA00023015"/>
    </source>
</evidence>
<dbReference type="InterPro" id="IPR036915">
    <property type="entry name" value="Cyclin-like_sf"/>
</dbReference>
<dbReference type="SUPFAM" id="SSF57783">
    <property type="entry name" value="Zinc beta-ribbon"/>
    <property type="match status" value="1"/>
</dbReference>
<dbReference type="SMART" id="SM00385">
    <property type="entry name" value="CYCLIN"/>
    <property type="match status" value="2"/>
</dbReference>
<name>A0A0F9L2P5_9ZZZZ</name>
<dbReference type="GO" id="GO:0017025">
    <property type="term" value="F:TBP-class protein binding"/>
    <property type="evidence" value="ECO:0007669"/>
    <property type="project" value="InterPro"/>
</dbReference>
<dbReference type="InterPro" id="IPR000812">
    <property type="entry name" value="TFIIB"/>
</dbReference>
<dbReference type="EMBL" id="LAZR01006884">
    <property type="protein sequence ID" value="KKM89009.1"/>
    <property type="molecule type" value="Genomic_DNA"/>
</dbReference>
<reference evidence="7" key="1">
    <citation type="journal article" date="2015" name="Nature">
        <title>Complex archaea that bridge the gap between prokaryotes and eukaryotes.</title>
        <authorList>
            <person name="Spang A."/>
            <person name="Saw J.H."/>
            <person name="Jorgensen S.L."/>
            <person name="Zaremba-Niedzwiedzka K."/>
            <person name="Martijn J."/>
            <person name="Lind A.E."/>
            <person name="van Eijk R."/>
            <person name="Schleper C."/>
            <person name="Guy L."/>
            <person name="Ettema T.J."/>
        </authorList>
    </citation>
    <scope>NUCLEOTIDE SEQUENCE</scope>
</reference>
<feature type="domain" description="Cyclin-like" evidence="6">
    <location>
        <begin position="219"/>
        <end position="300"/>
    </location>
</feature>
<evidence type="ECO:0000256" key="3">
    <source>
        <dbReference type="ARBA" id="ARBA00022737"/>
    </source>
</evidence>
<dbReference type="Pfam" id="PF00382">
    <property type="entry name" value="TFIIB"/>
    <property type="match status" value="2"/>
</dbReference>
<dbReference type="InterPro" id="IPR013763">
    <property type="entry name" value="Cyclin-like_dom"/>
</dbReference>
<dbReference type="PRINTS" id="PR00685">
    <property type="entry name" value="TIFACTORIIB"/>
</dbReference>
<evidence type="ECO:0000313" key="7">
    <source>
        <dbReference type="EMBL" id="KKM89009.1"/>
    </source>
</evidence>
<keyword evidence="3" id="KW-0677">Repeat</keyword>
<dbReference type="AlphaFoldDB" id="A0A0F9L2P5"/>
<organism evidence="7">
    <name type="scientific">marine sediment metagenome</name>
    <dbReference type="NCBI Taxonomy" id="412755"/>
    <lineage>
        <taxon>unclassified sequences</taxon>
        <taxon>metagenomes</taxon>
        <taxon>ecological metagenomes</taxon>
    </lineage>
</organism>
<keyword evidence="5" id="KW-0804">Transcription</keyword>
<dbReference type="PANTHER" id="PTHR11618">
    <property type="entry name" value="TRANSCRIPTION INITIATION FACTOR IIB-RELATED"/>
    <property type="match status" value="1"/>
</dbReference>
<dbReference type="Gene3D" id="1.10.472.170">
    <property type="match status" value="1"/>
</dbReference>
<evidence type="ECO:0000256" key="1">
    <source>
        <dbReference type="ARBA" id="ARBA00010857"/>
    </source>
</evidence>
<evidence type="ECO:0000256" key="5">
    <source>
        <dbReference type="ARBA" id="ARBA00023163"/>
    </source>
</evidence>
<dbReference type="PANTHER" id="PTHR11618:SF13">
    <property type="entry name" value="TRANSCRIPTION INITIATION FACTOR IIB"/>
    <property type="match status" value="1"/>
</dbReference>
<dbReference type="InterPro" id="IPR023486">
    <property type="entry name" value="TFIIB_CS"/>
</dbReference>
<dbReference type="GO" id="GO:0097550">
    <property type="term" value="C:transcription preinitiation complex"/>
    <property type="evidence" value="ECO:0007669"/>
    <property type="project" value="TreeGrafter"/>
</dbReference>
<comment type="caution">
    <text evidence="7">The sequence shown here is derived from an EMBL/GenBank/DDBJ whole genome shotgun (WGS) entry which is preliminary data.</text>
</comment>
<evidence type="ECO:0000259" key="6">
    <source>
        <dbReference type="SMART" id="SM00385"/>
    </source>
</evidence>
<dbReference type="FunFam" id="1.10.472.170:FF:000001">
    <property type="entry name" value="Transcription initiation factor IIB"/>
    <property type="match status" value="1"/>
</dbReference>
<feature type="domain" description="Cyclin-like" evidence="6">
    <location>
        <begin position="125"/>
        <end position="207"/>
    </location>
</feature>
<dbReference type="GO" id="GO:0070897">
    <property type="term" value="P:transcription preinitiation complex assembly"/>
    <property type="evidence" value="ECO:0007669"/>
    <property type="project" value="InterPro"/>
</dbReference>
<comment type="similarity">
    <text evidence="1">Belongs to the TFIIB family.</text>
</comment>